<sequence>MKNDVDFDMYIKEVEKPFSGWDFSYITESGRMASGMLSWSYGSMVTPLIGKVSSILDMGTGGGELLSKLQPFPAVVCATEGYLPNVPIAKERLEPLGVKVFQIDEDDLLPFEDHTFDLIINKHESYSPHEVKRTLTDGGIFLTQQVGGSDCAEINTCLGYPINEEFSHWNLRFAENELRENGFEVLESKEEFPVQRFYDMGALLYYLDAIPWQVPDFKLNDSIDELHNIHEHIQLNGYFEVKQHRFLIKAKKK</sequence>
<protein>
    <submittedName>
        <fullName evidence="2">SAM-dependent methyltransferase</fullName>
    </submittedName>
</protein>
<keyword evidence="2" id="KW-0808">Transferase</keyword>
<dbReference type="InterPro" id="IPR013216">
    <property type="entry name" value="Methyltransf_11"/>
</dbReference>
<dbReference type="KEGG" id="fpn:ABE65_005395"/>
<reference evidence="2 3" key="1">
    <citation type="submission" date="2016-04" db="EMBL/GenBank/DDBJ databases">
        <title>Complete genome sequence of Fictibacillus phosphorivorans G25-29, a strain toxic to nematodes.</title>
        <authorList>
            <person name="Zheng Z."/>
        </authorList>
    </citation>
    <scope>NUCLEOTIDE SEQUENCE [LARGE SCALE GENOMIC DNA]</scope>
    <source>
        <strain evidence="2 3">G25-29</strain>
    </source>
</reference>
<organism evidence="2 3">
    <name type="scientific">Fictibacillus phosphorivorans</name>
    <dbReference type="NCBI Taxonomy" id="1221500"/>
    <lineage>
        <taxon>Bacteria</taxon>
        <taxon>Bacillati</taxon>
        <taxon>Bacillota</taxon>
        <taxon>Bacilli</taxon>
        <taxon>Bacillales</taxon>
        <taxon>Fictibacillaceae</taxon>
        <taxon>Fictibacillus</taxon>
    </lineage>
</organism>
<dbReference type="RefSeq" id="WP_066392152.1">
    <property type="nucleotide sequence ID" value="NZ_CP015378.1"/>
</dbReference>
<dbReference type="Proteomes" id="UP000076623">
    <property type="component" value="Chromosome"/>
</dbReference>
<dbReference type="Gene3D" id="3.40.50.150">
    <property type="entry name" value="Vaccinia Virus protein VP39"/>
    <property type="match status" value="1"/>
</dbReference>
<dbReference type="CDD" id="cd02440">
    <property type="entry name" value="AdoMet_MTases"/>
    <property type="match status" value="1"/>
</dbReference>
<dbReference type="PANTHER" id="PTHR43460:SF1">
    <property type="entry name" value="METHYLTRANSFERASE TYPE 11 DOMAIN-CONTAINING PROTEIN"/>
    <property type="match status" value="1"/>
</dbReference>
<evidence type="ECO:0000313" key="2">
    <source>
        <dbReference type="EMBL" id="ANC76272.1"/>
    </source>
</evidence>
<dbReference type="AlphaFoldDB" id="A0A160ILL4"/>
<keyword evidence="3" id="KW-1185">Reference proteome</keyword>
<keyword evidence="2" id="KW-0489">Methyltransferase</keyword>
<feature type="domain" description="Methyltransferase type 11" evidence="1">
    <location>
        <begin position="56"/>
        <end position="123"/>
    </location>
</feature>
<name>A0A160ILL4_9BACL</name>
<dbReference type="STRING" id="1221500.ABE65_005395"/>
<dbReference type="InterPro" id="IPR052939">
    <property type="entry name" value="23S_rRNA_MeTrnsfrase_RlmA"/>
</dbReference>
<dbReference type="InterPro" id="IPR029063">
    <property type="entry name" value="SAM-dependent_MTases_sf"/>
</dbReference>
<gene>
    <name evidence="2" type="ORF">ABE65_005395</name>
</gene>
<proteinExistence type="predicted"/>
<dbReference type="EMBL" id="CP015378">
    <property type="protein sequence ID" value="ANC76272.1"/>
    <property type="molecule type" value="Genomic_DNA"/>
</dbReference>
<accession>A0A160ILL4</accession>
<dbReference type="GO" id="GO:0032259">
    <property type="term" value="P:methylation"/>
    <property type="evidence" value="ECO:0007669"/>
    <property type="project" value="UniProtKB-KW"/>
</dbReference>
<dbReference type="SUPFAM" id="SSF53335">
    <property type="entry name" value="S-adenosyl-L-methionine-dependent methyltransferases"/>
    <property type="match status" value="1"/>
</dbReference>
<evidence type="ECO:0000313" key="3">
    <source>
        <dbReference type="Proteomes" id="UP000076623"/>
    </source>
</evidence>
<dbReference type="PANTHER" id="PTHR43460">
    <property type="entry name" value="METHYLTRANSFERASE"/>
    <property type="match status" value="1"/>
</dbReference>
<evidence type="ECO:0000259" key="1">
    <source>
        <dbReference type="Pfam" id="PF08241"/>
    </source>
</evidence>
<dbReference type="GO" id="GO:0008757">
    <property type="term" value="F:S-adenosylmethionine-dependent methyltransferase activity"/>
    <property type="evidence" value="ECO:0007669"/>
    <property type="project" value="InterPro"/>
</dbReference>
<dbReference type="Pfam" id="PF08241">
    <property type="entry name" value="Methyltransf_11"/>
    <property type="match status" value="1"/>
</dbReference>